<accession>A0A8J5X4P5</accession>
<evidence type="ECO:0000313" key="2">
    <source>
        <dbReference type="EMBL" id="KAG8457709.1"/>
    </source>
</evidence>
<feature type="transmembrane region" description="Helical" evidence="1">
    <location>
        <begin position="310"/>
        <end position="331"/>
    </location>
</feature>
<protein>
    <submittedName>
        <fullName evidence="2">Uncharacterized protein</fullName>
    </submittedName>
</protein>
<evidence type="ECO:0000313" key="3">
    <source>
        <dbReference type="Proteomes" id="UP000751190"/>
    </source>
</evidence>
<keyword evidence="1" id="KW-0812">Transmembrane</keyword>
<proteinExistence type="predicted"/>
<feature type="transmembrane region" description="Helical" evidence="1">
    <location>
        <begin position="421"/>
        <end position="439"/>
    </location>
</feature>
<feature type="transmembrane region" description="Helical" evidence="1">
    <location>
        <begin position="228"/>
        <end position="255"/>
    </location>
</feature>
<keyword evidence="3" id="KW-1185">Reference proteome</keyword>
<gene>
    <name evidence="2" type="ORF">KFE25_013215</name>
</gene>
<name>A0A8J5X4P5_DIALT</name>
<keyword evidence="1" id="KW-1133">Transmembrane helix</keyword>
<evidence type="ECO:0000256" key="1">
    <source>
        <dbReference type="SAM" id="Phobius"/>
    </source>
</evidence>
<organism evidence="2 3">
    <name type="scientific">Diacronema lutheri</name>
    <name type="common">Unicellular marine alga</name>
    <name type="synonym">Monochrysis lutheri</name>
    <dbReference type="NCBI Taxonomy" id="2081491"/>
    <lineage>
        <taxon>Eukaryota</taxon>
        <taxon>Haptista</taxon>
        <taxon>Haptophyta</taxon>
        <taxon>Pavlovophyceae</taxon>
        <taxon>Pavlovales</taxon>
        <taxon>Pavlovaceae</taxon>
        <taxon>Diacronema</taxon>
    </lineage>
</organism>
<feature type="transmembrane region" description="Helical" evidence="1">
    <location>
        <begin position="395"/>
        <end position="415"/>
    </location>
</feature>
<dbReference type="Proteomes" id="UP000751190">
    <property type="component" value="Unassembled WGS sequence"/>
</dbReference>
<comment type="caution">
    <text evidence="2">The sequence shown here is derived from an EMBL/GenBank/DDBJ whole genome shotgun (WGS) entry which is preliminary data.</text>
</comment>
<dbReference type="EMBL" id="JAGTXO010000064">
    <property type="protein sequence ID" value="KAG8457709.1"/>
    <property type="molecule type" value="Genomic_DNA"/>
</dbReference>
<keyword evidence="1" id="KW-0472">Membrane</keyword>
<sequence length="440" mass="46380">MTVLPTTAGWFSPAAEVMVNGTAHRLLLRAEHTINVRSVHNLLRETYHSVAILDADPSTPRRVSSRFCLLGARARAGAAVIPGGRASRAGAAVIPGGASPARKAPRGAASDLTADAFRVLPPNDSPQVSATRHAAATRRHFPRAGAQRRVLPSARSSDLRHSRAMEAEQLRSSVTVVPRPSAVTVVELLHADRLRSTDGATSDELTAELLAQSVAAARVRQTVVMLRVLALAVPVCAATLVLALATSTSVAASVAEGEGGHQLDSTPMRASVIAFDYARIVLISIGYGVTGNLITLCFQPVPEHRTRMIGAMLFGDFVIVGAAVPFALAVARLAPGLWAGWLAGDALNADALVDALASLLQVASNAIVLVCRCVWLWRYRTDAQRLLPAKWRSLALLYSGIALASTVTFIGSASSGSLRDTFSAEGVELGLLAAFFVFLR</sequence>
<feature type="transmembrane region" description="Helical" evidence="1">
    <location>
        <begin position="277"/>
        <end position="298"/>
    </location>
</feature>
<dbReference type="AlphaFoldDB" id="A0A8J5X4P5"/>
<feature type="transmembrane region" description="Helical" evidence="1">
    <location>
        <begin position="351"/>
        <end position="375"/>
    </location>
</feature>
<reference evidence="2" key="1">
    <citation type="submission" date="2021-05" db="EMBL/GenBank/DDBJ databases">
        <title>The genome of the haptophyte Pavlova lutheri (Diacronema luteri, Pavlovales) - a model for lipid biosynthesis in eukaryotic algae.</title>
        <authorList>
            <person name="Hulatt C.J."/>
            <person name="Posewitz M.C."/>
        </authorList>
    </citation>
    <scope>NUCLEOTIDE SEQUENCE</scope>
    <source>
        <strain evidence="2">NIVA-4/92</strain>
    </source>
</reference>